<feature type="region of interest" description="Disordered" evidence="1">
    <location>
        <begin position="13"/>
        <end position="69"/>
    </location>
</feature>
<name>A0A9W7CMF1_9STRA</name>
<protein>
    <submittedName>
        <fullName evidence="2">Unnamed protein product</fullName>
    </submittedName>
</protein>
<feature type="region of interest" description="Disordered" evidence="1">
    <location>
        <begin position="640"/>
        <end position="678"/>
    </location>
</feature>
<feature type="compositionally biased region" description="Polar residues" evidence="1">
    <location>
        <begin position="332"/>
        <end position="349"/>
    </location>
</feature>
<accession>A0A9W7CMF1</accession>
<feature type="region of interest" description="Disordered" evidence="1">
    <location>
        <begin position="484"/>
        <end position="540"/>
    </location>
</feature>
<reference evidence="2" key="1">
    <citation type="submission" date="2023-04" db="EMBL/GenBank/DDBJ databases">
        <title>Phytophthora fragariaefolia NBRC 109709.</title>
        <authorList>
            <person name="Ichikawa N."/>
            <person name="Sato H."/>
            <person name="Tonouchi N."/>
        </authorList>
    </citation>
    <scope>NUCLEOTIDE SEQUENCE</scope>
    <source>
        <strain evidence="2">NBRC 109709</strain>
    </source>
</reference>
<feature type="compositionally biased region" description="Acidic residues" evidence="1">
    <location>
        <begin position="275"/>
        <end position="288"/>
    </location>
</feature>
<evidence type="ECO:0000313" key="3">
    <source>
        <dbReference type="Proteomes" id="UP001165121"/>
    </source>
</evidence>
<sequence>MVGFLVEESRLDGHGFQDTQEPSRGSYGTWRRSEHFGSPTRGTTCRTGRQVQPARPTETRRSVPSGLPKFKGKRGEVVRQWLFQMKTLCRIHGHDGGNDNTALPSITGTAMKDPASGWFPFWASRTPAEAQFTRDALAHFEASDYQAVLRQKLRQLRQVDDIEDYKVLCAMSEVDQVSYYCDGLILLWRRYSCSFGMSTPTTQAVGTPAASAAANTVVASSPTTGSSLASSSVVTSTVMTSSSPKRTMSLGEYKKARGNTVFARDELEALFDVGSDADMEDGEEDEETSSSRRDDPSLGSRRPREDDSDASSSRRSRSGNDRPLADAGPLSSLRSGGDSTPSGVETSRTGAVCDPWIPTPSEIQSRFGSTAPPSQYALYSCSSIIDDDVTKELDFDPATDPSRDYYIGLFHELRWYGNKKASWAVRVSERDINGYTGVRVFEELKTPRTNLIAQMSSSAAGGRSTLPRAVGDYSSRSSFTPFGGFGGDGLRTPSPFPERPASGRSAAPTYRGSEEIFSNEYENDQGLGSRSDDQQFAGRSSELPPVYVQVHTRKYRDWQLLAFAAATDGQLLDKERLLYEEWLAQQPPSVERRQYAAPGGVRSRPLDAPHGPTCEEQWKQLDELTGTDDGAENGVIDEVSSNQADSSISEEVNASSCPLDAGEHDDPSTISTDHGNQAKIGRRMKELARRTRVGPRHLPRWNGRRHGAGDVTVAGMQEMDDEFTDSTTDDPLADLHLRYAASADALMHGMDGENGGKFEYEGNEIHFEDYAHELAFLPDLTVLASTILDYDAPNCVISTCGHAPIKQRARRIPLNYLRKLYELLKGLLEAWLIAFSSSPWASPIVIVLKKNGQDIRLCIDYKMVNAITLIMEYAMPLIDDLLTEIESYLWFCSVPSCRKGGTSSSPSAQGVLHALGGKDSACLHTFLASRMGVPVQVVIRSLGAIRRVPVSMEPQDQARPRARH</sequence>
<dbReference type="AlphaFoldDB" id="A0A9W7CMF1"/>
<organism evidence="2 3">
    <name type="scientific">Phytophthora fragariaefolia</name>
    <dbReference type="NCBI Taxonomy" id="1490495"/>
    <lineage>
        <taxon>Eukaryota</taxon>
        <taxon>Sar</taxon>
        <taxon>Stramenopiles</taxon>
        <taxon>Oomycota</taxon>
        <taxon>Peronosporomycetes</taxon>
        <taxon>Peronosporales</taxon>
        <taxon>Peronosporaceae</taxon>
        <taxon>Phytophthora</taxon>
    </lineage>
</organism>
<dbReference type="OrthoDB" id="145873at2759"/>
<feature type="compositionally biased region" description="Polar residues" evidence="1">
    <location>
        <begin position="640"/>
        <end position="656"/>
    </location>
</feature>
<proteinExistence type="predicted"/>
<gene>
    <name evidence="2" type="ORF">Pfra01_000855300</name>
</gene>
<dbReference type="PANTHER" id="PTHR33064:SF37">
    <property type="entry name" value="RIBONUCLEASE H"/>
    <property type="match status" value="1"/>
</dbReference>
<evidence type="ECO:0000313" key="2">
    <source>
        <dbReference type="EMBL" id="GMF33902.1"/>
    </source>
</evidence>
<dbReference type="Proteomes" id="UP001165121">
    <property type="component" value="Unassembled WGS sequence"/>
</dbReference>
<dbReference type="SUPFAM" id="SSF56672">
    <property type="entry name" value="DNA/RNA polymerases"/>
    <property type="match status" value="1"/>
</dbReference>
<feature type="compositionally biased region" description="Polar residues" evidence="1">
    <location>
        <begin position="40"/>
        <end position="50"/>
    </location>
</feature>
<comment type="caution">
    <text evidence="2">The sequence shown here is derived from an EMBL/GenBank/DDBJ whole genome shotgun (WGS) entry which is preliminary data.</text>
</comment>
<dbReference type="Gene3D" id="3.10.10.10">
    <property type="entry name" value="HIV Type 1 Reverse Transcriptase, subunit A, domain 1"/>
    <property type="match status" value="1"/>
</dbReference>
<evidence type="ECO:0000256" key="1">
    <source>
        <dbReference type="SAM" id="MobiDB-lite"/>
    </source>
</evidence>
<dbReference type="InterPro" id="IPR043502">
    <property type="entry name" value="DNA/RNA_pol_sf"/>
</dbReference>
<feature type="region of interest" description="Disordered" evidence="1">
    <location>
        <begin position="590"/>
        <end position="612"/>
    </location>
</feature>
<dbReference type="InterPro" id="IPR051320">
    <property type="entry name" value="Viral_Replic_Matur_Polypro"/>
</dbReference>
<keyword evidence="3" id="KW-1185">Reference proteome</keyword>
<dbReference type="EMBL" id="BSXT01000770">
    <property type="protein sequence ID" value="GMF33902.1"/>
    <property type="molecule type" value="Genomic_DNA"/>
</dbReference>
<feature type="region of interest" description="Disordered" evidence="1">
    <location>
        <begin position="272"/>
        <end position="357"/>
    </location>
</feature>
<dbReference type="PANTHER" id="PTHR33064">
    <property type="entry name" value="POL PROTEIN"/>
    <property type="match status" value="1"/>
</dbReference>